<evidence type="ECO:0000313" key="1">
    <source>
        <dbReference type="EMBL" id="MCF2651223.1"/>
    </source>
</evidence>
<dbReference type="InterPro" id="IPR011013">
    <property type="entry name" value="Gal_mutarotase_sf_dom"/>
</dbReference>
<organism evidence="1 2">
    <name type="scientific">Anaeromassilibacillus senegalensis</name>
    <dbReference type="NCBI Taxonomy" id="1673717"/>
    <lineage>
        <taxon>Bacteria</taxon>
        <taxon>Bacillati</taxon>
        <taxon>Bacillota</taxon>
        <taxon>Clostridia</taxon>
        <taxon>Eubacteriales</taxon>
        <taxon>Acutalibacteraceae</taxon>
        <taxon>Anaeromassilibacillus</taxon>
    </lineage>
</organism>
<name>A0ABS9CJ96_9FIRM</name>
<dbReference type="Gene3D" id="2.70.98.10">
    <property type="match status" value="1"/>
</dbReference>
<evidence type="ECO:0000313" key="2">
    <source>
        <dbReference type="Proteomes" id="UP001299220"/>
    </source>
</evidence>
<comment type="caution">
    <text evidence="1">The sequence shown here is derived from an EMBL/GenBank/DDBJ whole genome shotgun (WGS) entry which is preliminary data.</text>
</comment>
<keyword evidence="2" id="KW-1185">Reference proteome</keyword>
<dbReference type="Pfam" id="PF01263">
    <property type="entry name" value="Aldose_epim"/>
    <property type="match status" value="1"/>
</dbReference>
<dbReference type="Proteomes" id="UP001299220">
    <property type="component" value="Unassembled WGS sequence"/>
</dbReference>
<gene>
    <name evidence="1" type="ORF">JQM67_01170</name>
</gene>
<dbReference type="PANTHER" id="PTHR11122:SF13">
    <property type="entry name" value="GLUCOSE-6-PHOSPHATE 1-EPIMERASE"/>
    <property type="match status" value="1"/>
</dbReference>
<dbReference type="PANTHER" id="PTHR11122">
    <property type="entry name" value="APOSPORY-ASSOCIATED PROTEIN C-RELATED"/>
    <property type="match status" value="1"/>
</dbReference>
<dbReference type="InterPro" id="IPR008183">
    <property type="entry name" value="Aldose_1/G6P_1-epimerase"/>
</dbReference>
<dbReference type="RefSeq" id="WP_235322160.1">
    <property type="nucleotide sequence ID" value="NZ_JAFBIT010000001.1"/>
</dbReference>
<reference evidence="1 2" key="1">
    <citation type="submission" date="2020-12" db="EMBL/GenBank/DDBJ databases">
        <title>Whole genome sequences of gut porcine anaerobes.</title>
        <authorList>
            <person name="Kubasova T."/>
            <person name="Jahodarova E."/>
            <person name="Rychlik I."/>
        </authorList>
    </citation>
    <scope>NUCLEOTIDE SEQUENCE [LARGE SCALE GENOMIC DNA]</scope>
    <source>
        <strain evidence="1 2">An867</strain>
    </source>
</reference>
<accession>A0ABS9CJ96</accession>
<sequence length="292" mass="32873">MLIHIQNENVSAAIDTLGAELVSFKGDDGFEHIWQGDKKYWGGHAPVLFPIVGALRDGRTRINGAWYEMGRHGFARRQEFAVVEQREDAVSLRIEATEETKKQYPFDFAFTVSYILTGSSITTQFKVENTGEEPLPFCVGGHPGFNLPVEADEVFEDYDIVFEKPETQKCPEIGMQSCLIDYDMIHFTLDDEDVIPLEHNLFYRDALVFSDLESTCVSLRSRKSGRGVMMEFSDFPMLGIWSAANDGPYVALEPWTGCATAVSESDEFTEKRGMRTLAPGETEELAYTVFVL</sequence>
<protein>
    <submittedName>
        <fullName evidence="1">Aldose 1-epimerase family protein</fullName>
    </submittedName>
</protein>
<dbReference type="CDD" id="cd09024">
    <property type="entry name" value="Aldose_epim_lacX"/>
    <property type="match status" value="1"/>
</dbReference>
<dbReference type="InterPro" id="IPR037481">
    <property type="entry name" value="LacX"/>
</dbReference>
<dbReference type="EMBL" id="JAFBIT010000001">
    <property type="protein sequence ID" value="MCF2651223.1"/>
    <property type="molecule type" value="Genomic_DNA"/>
</dbReference>
<proteinExistence type="predicted"/>
<dbReference type="InterPro" id="IPR014718">
    <property type="entry name" value="GH-type_carb-bd"/>
</dbReference>
<dbReference type="SUPFAM" id="SSF74650">
    <property type="entry name" value="Galactose mutarotase-like"/>
    <property type="match status" value="1"/>
</dbReference>